<dbReference type="PANTHER" id="PTHR43586">
    <property type="entry name" value="CYSTEINE DESULFURASE"/>
    <property type="match status" value="1"/>
</dbReference>
<dbReference type="Gene3D" id="3.40.640.10">
    <property type="entry name" value="Type I PLP-dependent aspartate aminotransferase-like (Major domain)"/>
    <property type="match status" value="1"/>
</dbReference>
<evidence type="ECO:0000313" key="3">
    <source>
        <dbReference type="Proteomes" id="UP000608850"/>
    </source>
</evidence>
<reference evidence="2 3" key="1">
    <citation type="journal article" date="2019" name="Int. J. Syst. Evol. Microbiol.">
        <title>The Global Catalogue of Microorganisms (GCM) 10K type strain sequencing project: providing services to taxonomists for standard genome sequencing and annotation.</title>
        <authorList>
            <consortium name="The Broad Institute Genomics Platform"/>
            <consortium name="The Broad Institute Genome Sequencing Center for Infectious Disease"/>
            <person name="Wu L."/>
            <person name="Ma J."/>
        </authorList>
    </citation>
    <scope>NUCLEOTIDE SEQUENCE [LARGE SCALE GENOMIC DNA]</scope>
    <source>
        <strain evidence="2 3">JCM 16331</strain>
    </source>
</reference>
<protein>
    <submittedName>
        <fullName evidence="2">Cysteine desulfurase</fullName>
    </submittedName>
</protein>
<dbReference type="PANTHER" id="PTHR43586:SF15">
    <property type="entry name" value="BLR3095 PROTEIN"/>
    <property type="match status" value="1"/>
</dbReference>
<dbReference type="RefSeq" id="WP_188878518.1">
    <property type="nucleotide sequence ID" value="NZ_BMOQ01000005.1"/>
</dbReference>
<dbReference type="SUPFAM" id="SSF53383">
    <property type="entry name" value="PLP-dependent transferases"/>
    <property type="match status" value="1"/>
</dbReference>
<dbReference type="InterPro" id="IPR015422">
    <property type="entry name" value="PyrdxlP-dep_Trfase_small"/>
</dbReference>
<organism evidence="2 3">
    <name type="scientific">Halarchaeum nitratireducens</name>
    <dbReference type="NCBI Taxonomy" id="489913"/>
    <lineage>
        <taxon>Archaea</taxon>
        <taxon>Methanobacteriati</taxon>
        <taxon>Methanobacteriota</taxon>
        <taxon>Stenosarchaea group</taxon>
        <taxon>Halobacteria</taxon>
        <taxon>Halobacteriales</taxon>
        <taxon>Halobacteriaceae</taxon>
    </lineage>
</organism>
<proteinExistence type="predicted"/>
<keyword evidence="3" id="KW-1185">Reference proteome</keyword>
<dbReference type="EMBL" id="BMOQ01000005">
    <property type="protein sequence ID" value="GGN17794.1"/>
    <property type="molecule type" value="Genomic_DNA"/>
</dbReference>
<dbReference type="InterPro" id="IPR015424">
    <property type="entry name" value="PyrdxlP-dep_Trfase"/>
</dbReference>
<name>A0A830GAY2_9EURY</name>
<dbReference type="InterPro" id="IPR000192">
    <property type="entry name" value="Aminotrans_V_dom"/>
</dbReference>
<gene>
    <name evidence="2" type="ORF">GCM10009021_18280</name>
</gene>
<comment type="caution">
    <text evidence="2">The sequence shown here is derived from an EMBL/GenBank/DDBJ whole genome shotgun (WGS) entry which is preliminary data.</text>
</comment>
<dbReference type="Pfam" id="PF00266">
    <property type="entry name" value="Aminotran_5"/>
    <property type="match status" value="1"/>
</dbReference>
<evidence type="ECO:0000313" key="2">
    <source>
        <dbReference type="EMBL" id="GGN17794.1"/>
    </source>
</evidence>
<feature type="domain" description="Aminotransferase class V" evidence="1">
    <location>
        <begin position="18"/>
        <end position="363"/>
    </location>
</feature>
<evidence type="ECO:0000259" key="1">
    <source>
        <dbReference type="Pfam" id="PF00266"/>
    </source>
</evidence>
<dbReference type="InterPro" id="IPR015421">
    <property type="entry name" value="PyrdxlP-dep_Trfase_major"/>
</dbReference>
<dbReference type="Gene3D" id="3.90.1150.10">
    <property type="entry name" value="Aspartate Aminotransferase, domain 1"/>
    <property type="match status" value="1"/>
</dbReference>
<sequence>MDPDALRADIPALDGVTYLNTGASGPSPRRVVDAERAAIERHEYEAHATENPYASAAALFDDARERLAAFLDTEPASVALTQSTTDGVNRIATALDWEAGDVVVRTDVEHAAGVLPWRRLRDARGVTTRVVPTTEGRIDRDAYSEAVADARLVCLSALTWTHGTRLPVSDLVAEAHDAGAEVLVDAVQVPGQAPMPVESWGAEYVAAAGHKWLCGPWGAGFLYVDPDAAERLDPLHVGYRSVRDPEGAEYEFHAGARRLEVGTVSPGPHAGLIEALDVVEAVGLDAIRSRIEALTDRFKDGLADDRLVGPREYESGLVAFESDRPEALVERLRERDVVVRALPTGTVRASFHAFNTADDVNQLLEAMAAVED</sequence>
<dbReference type="OrthoDB" id="9577at2157"/>
<dbReference type="Proteomes" id="UP000608850">
    <property type="component" value="Unassembled WGS sequence"/>
</dbReference>
<accession>A0A830GAY2</accession>
<dbReference type="AlphaFoldDB" id="A0A830GAY2"/>